<sequence length="333" mass="37773">MLKRVLFLCLAVFLLAGMVVCKKKPPSKEETRNALREGAETVNTDVLNNTGGKALIGSSDILNNLPIMVGKKASMLRSLAGGKKEIPRFVLGLLNNSGPWDTLAGKWRWNATLYQWEHYSTTPTDSILFEWVWVDSALQSHNCLLALSNYRWTVVGGEDALTKLMVDLRVDNTIYFLLNLKEVRYGNEIEDIRKVDVELTAVSVKFTFVFDYTSPPDIDFTFRLAIVNDRPWYQIKLAAKDNTPPMDSVVVTDATYDDYNGWKVKIDFAEPDSDGIQLIEGEVTKSGAHAAWIKSEKRYENGYPYLYVWLEYPDGTKETPDELFADLFPQESK</sequence>
<dbReference type="AlphaFoldDB" id="A0A7C6A8S8"/>
<accession>A0A7C6A8S8</accession>
<organism evidence="1">
    <name type="scientific">candidate division WOR-3 bacterium</name>
    <dbReference type="NCBI Taxonomy" id="2052148"/>
    <lineage>
        <taxon>Bacteria</taxon>
        <taxon>Bacteria division WOR-3</taxon>
    </lineage>
</organism>
<gene>
    <name evidence="1" type="ORF">ENW73_02135</name>
</gene>
<proteinExistence type="predicted"/>
<dbReference type="EMBL" id="DTLI01000051">
    <property type="protein sequence ID" value="HHS51653.1"/>
    <property type="molecule type" value="Genomic_DNA"/>
</dbReference>
<comment type="caution">
    <text evidence="1">The sequence shown here is derived from an EMBL/GenBank/DDBJ whole genome shotgun (WGS) entry which is preliminary data.</text>
</comment>
<evidence type="ECO:0000313" key="1">
    <source>
        <dbReference type="EMBL" id="HHS51653.1"/>
    </source>
</evidence>
<protein>
    <submittedName>
        <fullName evidence="1">Uncharacterized protein</fullName>
    </submittedName>
</protein>
<reference evidence="1" key="1">
    <citation type="journal article" date="2020" name="mSystems">
        <title>Genome- and Community-Level Interaction Insights into Carbon Utilization and Element Cycling Functions of Hydrothermarchaeota in Hydrothermal Sediment.</title>
        <authorList>
            <person name="Zhou Z."/>
            <person name="Liu Y."/>
            <person name="Xu W."/>
            <person name="Pan J."/>
            <person name="Luo Z.H."/>
            <person name="Li M."/>
        </authorList>
    </citation>
    <scope>NUCLEOTIDE SEQUENCE [LARGE SCALE GENOMIC DNA]</scope>
    <source>
        <strain evidence="1">SpSt-876</strain>
    </source>
</reference>
<name>A0A7C6A8S8_UNCW3</name>